<evidence type="ECO:0000313" key="2">
    <source>
        <dbReference type="EMBL" id="JAG51452.1"/>
    </source>
</evidence>
<reference evidence="2" key="3">
    <citation type="submission" date="2014-09" db="EMBL/GenBank/DDBJ databases">
        <authorList>
            <person name="Magalhaes I.L.F."/>
            <person name="Oliveira U."/>
            <person name="Santos F.R."/>
            <person name="Vidigal T.H.D.A."/>
            <person name="Brescovit A.D."/>
            <person name="Santos A.J."/>
        </authorList>
    </citation>
    <scope>NUCLEOTIDE SEQUENCE</scope>
</reference>
<dbReference type="EMBL" id="GBHO01022809">
    <property type="protein sequence ID" value="JAG20795.1"/>
    <property type="molecule type" value="Transcribed_RNA"/>
</dbReference>
<gene>
    <name evidence="1" type="ORF">CM83_33493</name>
</gene>
<name>A0A0A9XUD9_LYGHE</name>
<accession>A0A0A9XUD9</accession>
<proteinExistence type="predicted"/>
<reference evidence="1" key="1">
    <citation type="journal article" date="2014" name="PLoS ONE">
        <title>Transcriptome-Based Identification of ABC Transporters in the Western Tarnished Plant Bug Lygus hesperus.</title>
        <authorList>
            <person name="Hull J.J."/>
            <person name="Chaney K."/>
            <person name="Geib S.M."/>
            <person name="Fabrick J.A."/>
            <person name="Brent C.S."/>
            <person name="Walsh D."/>
            <person name="Lavine L.C."/>
        </authorList>
    </citation>
    <scope>NUCLEOTIDE SEQUENCE</scope>
</reference>
<evidence type="ECO:0000313" key="1">
    <source>
        <dbReference type="EMBL" id="JAG20795.1"/>
    </source>
</evidence>
<dbReference type="AlphaFoldDB" id="A0A0A9XUD9"/>
<protein>
    <submittedName>
        <fullName evidence="1">Uncharacterized protein</fullName>
    </submittedName>
</protein>
<reference evidence="1" key="2">
    <citation type="submission" date="2014-07" db="EMBL/GenBank/DDBJ databases">
        <authorList>
            <person name="Hull J."/>
        </authorList>
    </citation>
    <scope>NUCLEOTIDE SEQUENCE</scope>
</reference>
<organism evidence="1">
    <name type="scientific">Lygus hesperus</name>
    <name type="common">Western plant bug</name>
    <dbReference type="NCBI Taxonomy" id="30085"/>
    <lineage>
        <taxon>Eukaryota</taxon>
        <taxon>Metazoa</taxon>
        <taxon>Ecdysozoa</taxon>
        <taxon>Arthropoda</taxon>
        <taxon>Hexapoda</taxon>
        <taxon>Insecta</taxon>
        <taxon>Pterygota</taxon>
        <taxon>Neoptera</taxon>
        <taxon>Paraneoptera</taxon>
        <taxon>Hemiptera</taxon>
        <taxon>Heteroptera</taxon>
        <taxon>Panheteroptera</taxon>
        <taxon>Cimicomorpha</taxon>
        <taxon>Miridae</taxon>
        <taxon>Mirini</taxon>
        <taxon>Lygus</taxon>
    </lineage>
</organism>
<sequence>MLGLHQVIVRGRVGVKYCSFTIPYTSRYYSKGPLPEDCKKKPVQSLGETPALQPKCPKIPEEVCQQGMTSPKRVEREIIDWTRFLSEVVYGVVLTVFYILKEILELVIPPKQKSLQGEHVLMQQ</sequence>
<dbReference type="EMBL" id="GBRD01014374">
    <property type="protein sequence ID" value="JAG51452.1"/>
    <property type="molecule type" value="Transcribed_RNA"/>
</dbReference>